<keyword evidence="1" id="KW-0472">Membrane</keyword>
<protein>
    <submittedName>
        <fullName evidence="2">Uncharacterized protein</fullName>
    </submittedName>
</protein>
<organism evidence="2 3">
    <name type="scientific">Bergeyella zoohelcum</name>
    <dbReference type="NCBI Taxonomy" id="1015"/>
    <lineage>
        <taxon>Bacteria</taxon>
        <taxon>Pseudomonadati</taxon>
        <taxon>Bacteroidota</taxon>
        <taxon>Flavobacteriia</taxon>
        <taxon>Flavobacteriales</taxon>
        <taxon>Weeksellaceae</taxon>
        <taxon>Bergeyella</taxon>
    </lineage>
</organism>
<feature type="transmembrane region" description="Helical" evidence="1">
    <location>
        <begin position="18"/>
        <end position="37"/>
    </location>
</feature>
<name>A0A376C1I4_9FLAO</name>
<proteinExistence type="predicted"/>
<accession>A0A376C1I4</accession>
<dbReference type="Proteomes" id="UP000255515">
    <property type="component" value="Unassembled WGS sequence"/>
</dbReference>
<feature type="transmembrane region" description="Helical" evidence="1">
    <location>
        <begin position="58"/>
        <end position="75"/>
    </location>
</feature>
<sequence length="201" mass="24057">MKTTQKQSLENPLRFSQLMYRSVIFCAIILILFLLFGKINSKITDNYYFSYLQITETYFYHTLIVFFIWFLYLIFVTKDNTLTRIWSVLKLRGIFSTPGIILIRWNILFFLLFLLPMFTSFNIVVHLNSINNQVIYEGTADVHLIERKNNYDKRFEKIKVSYNNQQIELYGHKKDVDNVVGKKISVSIYQGVFYEYMLVKK</sequence>
<gene>
    <name evidence="2" type="ORF">NCTC11661_01273</name>
</gene>
<dbReference type="AlphaFoldDB" id="A0A376C1I4"/>
<dbReference type="EMBL" id="UFTJ01000002">
    <property type="protein sequence ID" value="SSZ55874.1"/>
    <property type="molecule type" value="Genomic_DNA"/>
</dbReference>
<keyword evidence="1" id="KW-0812">Transmembrane</keyword>
<evidence type="ECO:0000313" key="2">
    <source>
        <dbReference type="EMBL" id="SSZ55874.1"/>
    </source>
</evidence>
<reference evidence="2 3" key="1">
    <citation type="submission" date="2018-06" db="EMBL/GenBank/DDBJ databases">
        <authorList>
            <consortium name="Pathogen Informatics"/>
            <person name="Doyle S."/>
        </authorList>
    </citation>
    <scope>NUCLEOTIDE SEQUENCE [LARGE SCALE GENOMIC DNA]</scope>
    <source>
        <strain evidence="2 3">NCTC11661</strain>
    </source>
</reference>
<evidence type="ECO:0000313" key="3">
    <source>
        <dbReference type="Proteomes" id="UP000255515"/>
    </source>
</evidence>
<keyword evidence="1" id="KW-1133">Transmembrane helix</keyword>
<feature type="transmembrane region" description="Helical" evidence="1">
    <location>
        <begin position="95"/>
        <end position="115"/>
    </location>
</feature>
<evidence type="ECO:0000256" key="1">
    <source>
        <dbReference type="SAM" id="Phobius"/>
    </source>
</evidence>